<keyword evidence="6" id="KW-0418">Kinase</keyword>
<dbReference type="InterPro" id="IPR027484">
    <property type="entry name" value="PInositol-4-P-5-kinase_N"/>
</dbReference>
<dbReference type="EMBL" id="JAAKFY010000026">
    <property type="protein sequence ID" value="KAF3834071.1"/>
    <property type="molecule type" value="Genomic_DNA"/>
</dbReference>
<evidence type="ECO:0000259" key="8">
    <source>
        <dbReference type="PROSITE" id="PS51455"/>
    </source>
</evidence>
<dbReference type="SMART" id="SM00330">
    <property type="entry name" value="PIPKc"/>
    <property type="match status" value="2"/>
</dbReference>
<dbReference type="InterPro" id="IPR049590">
    <property type="entry name" value="PSMD4_RAZUL-like"/>
</dbReference>
<dbReference type="OrthoDB" id="70770at2759"/>
<dbReference type="PANTHER" id="PTHR23086">
    <property type="entry name" value="PHOSPHATIDYLINOSITOL-4-PHOSPHATE 5-KINASE"/>
    <property type="match status" value="1"/>
</dbReference>
<dbReference type="Pfam" id="PF13519">
    <property type="entry name" value="VWA_2"/>
    <property type="match status" value="2"/>
</dbReference>
<comment type="subcellular location">
    <subcellularLocation>
        <location evidence="1">Cytoplasm</location>
    </subcellularLocation>
</comment>
<dbReference type="Pfam" id="PF02809">
    <property type="entry name" value="UIM"/>
    <property type="match status" value="2"/>
</dbReference>
<keyword evidence="6" id="KW-0067">ATP-binding</keyword>
<dbReference type="GO" id="GO:0000502">
    <property type="term" value="C:proteasome complex"/>
    <property type="evidence" value="ECO:0007669"/>
    <property type="project" value="UniProtKB-ARBA"/>
</dbReference>
<dbReference type="Proteomes" id="UP000518266">
    <property type="component" value="Unassembled WGS sequence"/>
</dbReference>
<keyword evidence="10" id="KW-1185">Reference proteome</keyword>
<dbReference type="InterPro" id="IPR003903">
    <property type="entry name" value="UIM_dom"/>
</dbReference>
<dbReference type="PANTHER" id="PTHR23086:SF54">
    <property type="entry name" value="PHOSPHATIDYLINOSITOL 4-PHOSPHATE 5-KINASE TYPE-1 ALPHA"/>
    <property type="match status" value="1"/>
</dbReference>
<protein>
    <recommendedName>
        <fullName evidence="2">26S proteasome non-ATPase regulatory subunit 4</fullName>
    </recommendedName>
    <alternativeName>
        <fullName evidence="5">26S proteasome regulatory subunit RPN10</fullName>
    </alternativeName>
</protein>
<dbReference type="InterPro" id="IPR027483">
    <property type="entry name" value="PInositol-4-P-4/5-kinase_C_sf"/>
</dbReference>
<evidence type="ECO:0000256" key="3">
    <source>
        <dbReference type="ARBA" id="ARBA00022490"/>
    </source>
</evidence>
<dbReference type="InterPro" id="IPR036465">
    <property type="entry name" value="vWFA_dom_sf"/>
</dbReference>
<keyword evidence="6" id="KW-0808">Transferase</keyword>
<keyword evidence="6" id="KW-0547">Nucleotide-binding</keyword>
<organism evidence="9 10">
    <name type="scientific">Dissostichus mawsoni</name>
    <name type="common">Antarctic cod</name>
    <dbReference type="NCBI Taxonomy" id="36200"/>
    <lineage>
        <taxon>Eukaryota</taxon>
        <taxon>Metazoa</taxon>
        <taxon>Chordata</taxon>
        <taxon>Craniata</taxon>
        <taxon>Vertebrata</taxon>
        <taxon>Euteleostomi</taxon>
        <taxon>Actinopterygii</taxon>
        <taxon>Neopterygii</taxon>
        <taxon>Teleostei</taxon>
        <taxon>Neoteleostei</taxon>
        <taxon>Acanthomorphata</taxon>
        <taxon>Eupercaria</taxon>
        <taxon>Perciformes</taxon>
        <taxon>Notothenioidei</taxon>
        <taxon>Nototheniidae</taxon>
        <taxon>Dissostichus</taxon>
    </lineage>
</organism>
<evidence type="ECO:0000256" key="1">
    <source>
        <dbReference type="ARBA" id="ARBA00004496"/>
    </source>
</evidence>
<feature type="compositionally biased region" description="Basic and acidic residues" evidence="7">
    <location>
        <begin position="1189"/>
        <end position="1202"/>
    </location>
</feature>
<dbReference type="InterPro" id="IPR002498">
    <property type="entry name" value="PInositol-4-P-4/5-kinase_core"/>
</dbReference>
<dbReference type="Gene3D" id="3.40.50.410">
    <property type="entry name" value="von Willebrand factor, type A domain"/>
    <property type="match status" value="1"/>
</dbReference>
<evidence type="ECO:0000313" key="10">
    <source>
        <dbReference type="Proteomes" id="UP000518266"/>
    </source>
</evidence>
<dbReference type="InterPro" id="IPR023610">
    <property type="entry name" value="PInositol-4/5-P-5/4-kinase"/>
</dbReference>
<keyword evidence="3" id="KW-0963">Cytoplasm</keyword>
<dbReference type="FunFam" id="3.30.800.10:FF:000001">
    <property type="entry name" value="phosphatidylinositol 4-phosphate 5-kinase type-1 gamma"/>
    <property type="match status" value="1"/>
</dbReference>
<feature type="region of interest" description="Disordered" evidence="7">
    <location>
        <begin position="1301"/>
        <end position="1337"/>
    </location>
</feature>
<dbReference type="GO" id="GO:0005886">
    <property type="term" value="C:plasma membrane"/>
    <property type="evidence" value="ECO:0007669"/>
    <property type="project" value="TreeGrafter"/>
</dbReference>
<dbReference type="SUPFAM" id="SSF56104">
    <property type="entry name" value="SAICAR synthase-like"/>
    <property type="match status" value="2"/>
</dbReference>
<feature type="domain" description="PIPK" evidence="8">
    <location>
        <begin position="618"/>
        <end position="1001"/>
    </location>
</feature>
<feature type="domain" description="PIPK" evidence="8">
    <location>
        <begin position="59"/>
        <end position="441"/>
    </location>
</feature>
<dbReference type="CDD" id="cd22297">
    <property type="entry name" value="PSMD4_RAZUL"/>
    <property type="match status" value="1"/>
</dbReference>
<dbReference type="GO" id="GO:0005737">
    <property type="term" value="C:cytoplasm"/>
    <property type="evidence" value="ECO:0007669"/>
    <property type="project" value="UniProtKB-SubCell"/>
</dbReference>
<feature type="region of interest" description="Disordered" evidence="7">
    <location>
        <begin position="971"/>
        <end position="1024"/>
    </location>
</feature>
<comment type="caution">
    <text evidence="9">The sequence shown here is derived from an EMBL/GenBank/DDBJ whole genome shotgun (WGS) entry which is preliminary data.</text>
</comment>
<dbReference type="CDD" id="cd17301">
    <property type="entry name" value="PIPKc_PIP5KI"/>
    <property type="match status" value="2"/>
</dbReference>
<dbReference type="InterPro" id="IPR002035">
    <property type="entry name" value="VWF_A"/>
</dbReference>
<reference evidence="9 10" key="1">
    <citation type="submission" date="2020-03" db="EMBL/GenBank/DDBJ databases">
        <title>Dissostichus mawsoni Genome sequencing and assembly.</title>
        <authorList>
            <person name="Park H."/>
        </authorList>
    </citation>
    <scope>NUCLEOTIDE SEQUENCE [LARGE SCALE GENOMIC DNA]</scope>
    <source>
        <strain evidence="9">DM0001</strain>
        <tissue evidence="9">Muscle</tissue>
    </source>
</reference>
<dbReference type="FunFam" id="6.10.300.40:FF:000002">
    <property type="entry name" value="Proteasome 26S subunit, non-ATPase 4a"/>
    <property type="match status" value="1"/>
</dbReference>
<dbReference type="Pfam" id="PF01504">
    <property type="entry name" value="PIP5K"/>
    <property type="match status" value="2"/>
</dbReference>
<feature type="region of interest" description="Disordered" evidence="7">
    <location>
        <begin position="1189"/>
        <end position="1223"/>
    </location>
</feature>
<evidence type="ECO:0000256" key="4">
    <source>
        <dbReference type="ARBA" id="ARBA00022737"/>
    </source>
</evidence>
<dbReference type="SMART" id="SM00726">
    <property type="entry name" value="UIM"/>
    <property type="match status" value="2"/>
</dbReference>
<dbReference type="Gene3D" id="6.10.250.380">
    <property type="match status" value="1"/>
</dbReference>
<proteinExistence type="predicted"/>
<dbReference type="SUPFAM" id="SSF53300">
    <property type="entry name" value="vWA-like"/>
    <property type="match status" value="2"/>
</dbReference>
<dbReference type="Gene3D" id="3.30.800.10">
    <property type="entry name" value="Phosphatidylinositol Phosphate Kinase II Beta"/>
    <property type="match status" value="2"/>
</dbReference>
<gene>
    <name evidence="9" type="ORF">F7725_025275</name>
</gene>
<evidence type="ECO:0000256" key="5">
    <source>
        <dbReference type="ARBA" id="ARBA00044341"/>
    </source>
</evidence>
<dbReference type="GO" id="GO:0005524">
    <property type="term" value="F:ATP binding"/>
    <property type="evidence" value="ECO:0007669"/>
    <property type="project" value="UniProtKB-UniRule"/>
</dbReference>
<accession>A0A7J5XAX1</accession>
<evidence type="ECO:0000256" key="6">
    <source>
        <dbReference type="PROSITE-ProRule" id="PRU00781"/>
    </source>
</evidence>
<keyword evidence="4" id="KW-0677">Repeat</keyword>
<evidence type="ECO:0000313" key="9">
    <source>
        <dbReference type="EMBL" id="KAF3834071.1"/>
    </source>
</evidence>
<dbReference type="PROSITE" id="PS50330">
    <property type="entry name" value="UIM"/>
    <property type="match status" value="2"/>
</dbReference>
<dbReference type="Gene3D" id="3.30.810.10">
    <property type="entry name" value="2-Layer Sandwich"/>
    <property type="match status" value="2"/>
</dbReference>
<evidence type="ECO:0000256" key="2">
    <source>
        <dbReference type="ARBA" id="ARBA00014934"/>
    </source>
</evidence>
<dbReference type="Gene3D" id="6.10.300.40">
    <property type="match status" value="1"/>
</dbReference>
<feature type="compositionally biased region" description="Polar residues" evidence="7">
    <location>
        <begin position="473"/>
        <end position="491"/>
    </location>
</feature>
<sequence>MATAAEEPPGLPGISGISAATRKNAPPESPITTMSPAMKKTIGHRGIDTTGETTYKKTTSSALQGAIQLGITHTVGSLSQKPERDVLLQDFEVVESIFFPRRSNPLALVYFSGSEGSNLTPAHHYGDFRFKTYAPMAFRYFREMFGIRPDDYMYSLCNESLIELSNSGASGSLFYVSSDDEFIIKTVQHKEAEFLQKLLPGYFMNLNQNKRTLLPKFYGLYCVQAAGKNIRIVVMNNLLPSSVRMHLKYDLKGSTYKRRASAKEREKAVPTYKDLDFMQNMQDGLLLEGDKYHAVCKTLQRDCLLLQSFKIMDYSLLVGVHNVDQACLEHAGEEAVAGAADQRRPQGQKSLYSTAIEAIQADVGRMGSQDTEDKTGGIPARNSKGERQLVYIGIIDILQSYRFVKRLEHSWKALVHDGDTVSVHRPSFYADRFHKFMCNVVFRKLSLKTSPSKKRRAVSHAPLRKLAGPGPPLSTQVSINSQHPVFQSQSSDETKEETEGDKVLQSGRPDLLPKTLPPSSAVGKPAETASSTSSTSLGDTAPTSQPPPPSEDAYMSVGVDLNNTSSKDQEHSTTKRTQFEEIGSVEVISLRDIVPAARKCSVSYDREQQEVSKMGLESTMVCVDNSEYMRNGDFLPTRLQAQQDAVNIVCHSKTRSNPENNVGLITMANEGSNLTPAHHYGDFRFKTYAPMAFRYFREMFGIRPDDYMYSLCNESLIELSNSGASGSLFYVSSDDEFIIKTVQHKEAEFLQKLLPGYFMNLNQNKRTLLPKFYGLYCVQAAGKNIRIVVMNNLLPSSVRMHLKYDLKGSTYKRRASAKEREKAVPTYKDLDFMQNMQDGLLLEGDKYHAVCKTLQRDCLLLQSFKIMDYSLLVGVHNVDQACLEHAGEEAVAGAADQRRPQGQKSLYSTAIEAIQADVGRMGSQDTEDKTGGIPARNSKGERQLVYIGIIDILQSYRFVKRLEHSWKALVHDGSGRPDLLPKTLPPSSAVGKPAETASSTSSTSLGDTAPTSQPPPPSEDAYMSVGVDLNNTSSKDQEHSTTKSNAEVLTTLTPDSGRILSKLHAIQPKGNICFCVGIRVAHLALKHRQGKNHKMRIIAFVGSPVEDNEKEELNTEKLTAFINTLNGKEGTGSHLVTVPPGPSLADALLSSPILAGEGGSMMGLGASDFEFGVDPSADPELALALRVSMEEQRQRQEEEARRVAAASATEAGVPTPSADESEEALLKMSVSQPESGAAVLPDFSSMTEEEQIAYAMQMSLAGGEYGEMDTGAPMDTAESAKEEDDYDVMQDPEFLQSVLENLPGVDPNNEAIRNAMGSLASQTGNKPEGKKDEEKKK</sequence>
<name>A0A7J5XAX1_DISMA</name>
<dbReference type="GO" id="GO:0016308">
    <property type="term" value="F:1-phosphatidylinositol-4-phosphate 5-kinase activity"/>
    <property type="evidence" value="ECO:0007669"/>
    <property type="project" value="TreeGrafter"/>
</dbReference>
<dbReference type="GO" id="GO:0046854">
    <property type="term" value="P:phosphatidylinositol phosphate biosynthetic process"/>
    <property type="evidence" value="ECO:0007669"/>
    <property type="project" value="TreeGrafter"/>
</dbReference>
<feature type="region of interest" description="Disordered" evidence="7">
    <location>
        <begin position="451"/>
        <end position="556"/>
    </location>
</feature>
<feature type="region of interest" description="Disordered" evidence="7">
    <location>
        <begin position="1"/>
        <end position="38"/>
    </location>
</feature>
<evidence type="ECO:0000256" key="7">
    <source>
        <dbReference type="SAM" id="MobiDB-lite"/>
    </source>
</evidence>
<feature type="compositionally biased region" description="Basic and acidic residues" evidence="7">
    <location>
        <begin position="1327"/>
        <end position="1337"/>
    </location>
</feature>
<dbReference type="PROSITE" id="PS51455">
    <property type="entry name" value="PIPK"/>
    <property type="match status" value="2"/>
</dbReference>